<keyword evidence="2" id="KW-1185">Reference proteome</keyword>
<sequence>MRNAAASAKSNSSEKSISPLMLRYQRMLQERNGARTTGDAKASTPFPSIKKKLQGNVHFGHKDAKKTPDSKPKAKVTGKTANNRVPKSRTSARTDAEPATGSTMAGEFKSVGQDELEAILAARSRKKKNEVLLLRLKVHMWI</sequence>
<dbReference type="EMBL" id="CM047587">
    <property type="protein sequence ID" value="KAI9906361.1"/>
    <property type="molecule type" value="Genomic_DNA"/>
</dbReference>
<gene>
    <name evidence="1" type="ORF">PsorP6_002978</name>
</gene>
<comment type="caution">
    <text evidence="1">The sequence shown here is derived from an EMBL/GenBank/DDBJ whole genome shotgun (WGS) entry which is preliminary data.</text>
</comment>
<proteinExistence type="predicted"/>
<accession>A0ACC0VKQ3</accession>
<name>A0ACC0VKQ3_9STRA</name>
<organism evidence="1 2">
    <name type="scientific">Peronosclerospora sorghi</name>
    <dbReference type="NCBI Taxonomy" id="230839"/>
    <lineage>
        <taxon>Eukaryota</taxon>
        <taxon>Sar</taxon>
        <taxon>Stramenopiles</taxon>
        <taxon>Oomycota</taxon>
        <taxon>Peronosporomycetes</taxon>
        <taxon>Peronosporales</taxon>
        <taxon>Peronosporaceae</taxon>
        <taxon>Peronosclerospora</taxon>
    </lineage>
</organism>
<dbReference type="Proteomes" id="UP001163321">
    <property type="component" value="Chromosome 8"/>
</dbReference>
<evidence type="ECO:0000313" key="2">
    <source>
        <dbReference type="Proteomes" id="UP001163321"/>
    </source>
</evidence>
<evidence type="ECO:0000313" key="1">
    <source>
        <dbReference type="EMBL" id="KAI9906361.1"/>
    </source>
</evidence>
<reference evidence="1 2" key="1">
    <citation type="journal article" date="2022" name="bioRxiv">
        <title>The genome of the oomycete Peronosclerospora sorghi, a cosmopolitan pathogen of maize and sorghum, is inflated with dispersed pseudogenes.</title>
        <authorList>
            <person name="Fletcher K."/>
            <person name="Martin F."/>
            <person name="Isakeit T."/>
            <person name="Cavanaugh K."/>
            <person name="Magill C."/>
            <person name="Michelmore R."/>
        </authorList>
    </citation>
    <scope>NUCLEOTIDE SEQUENCE [LARGE SCALE GENOMIC DNA]</scope>
    <source>
        <strain evidence="1">P6</strain>
    </source>
</reference>
<protein>
    <submittedName>
        <fullName evidence="1">Uncharacterized protein</fullName>
    </submittedName>
</protein>